<comment type="caution">
    <text evidence="6">The sequence shown here is derived from an EMBL/GenBank/DDBJ whole genome shotgun (WGS) entry which is preliminary data.</text>
</comment>
<evidence type="ECO:0000259" key="5">
    <source>
        <dbReference type="PROSITE" id="PS50126"/>
    </source>
</evidence>
<dbReference type="InterPro" id="IPR050437">
    <property type="entry name" value="Ribos_protein_bS1-like"/>
</dbReference>
<feature type="domain" description="S1 motif" evidence="5">
    <location>
        <begin position="42"/>
        <end position="108"/>
    </location>
</feature>
<gene>
    <name evidence="6" type="ORF">ENQ20_09025</name>
</gene>
<comment type="similarity">
    <text evidence="1">Belongs to the bacterial ribosomal protein bS1 family.</text>
</comment>
<dbReference type="CDD" id="cd05688">
    <property type="entry name" value="S1_RPS1_repeat_ec3"/>
    <property type="match status" value="1"/>
</dbReference>
<evidence type="ECO:0000256" key="1">
    <source>
        <dbReference type="ARBA" id="ARBA00006767"/>
    </source>
</evidence>
<organism evidence="6">
    <name type="scientific">Caldilinea aerophila</name>
    <dbReference type="NCBI Taxonomy" id="133453"/>
    <lineage>
        <taxon>Bacteria</taxon>
        <taxon>Bacillati</taxon>
        <taxon>Chloroflexota</taxon>
        <taxon>Caldilineae</taxon>
        <taxon>Caldilineales</taxon>
        <taxon>Caldilineaceae</taxon>
        <taxon>Caldilinea</taxon>
    </lineage>
</organism>
<feature type="domain" description="S1 motif" evidence="5">
    <location>
        <begin position="221"/>
        <end position="289"/>
    </location>
</feature>
<dbReference type="GO" id="GO:0005737">
    <property type="term" value="C:cytoplasm"/>
    <property type="evidence" value="ECO:0007669"/>
    <property type="project" value="UniProtKB-ARBA"/>
</dbReference>
<dbReference type="AlphaFoldDB" id="A0A7C1FRQ5"/>
<dbReference type="FunFam" id="2.40.50.140:FF:000051">
    <property type="entry name" value="RNA-binding transcriptional accessory protein"/>
    <property type="match status" value="1"/>
</dbReference>
<feature type="region of interest" description="Disordered" evidence="4">
    <location>
        <begin position="382"/>
        <end position="428"/>
    </location>
</feature>
<dbReference type="Pfam" id="PF00575">
    <property type="entry name" value="S1"/>
    <property type="match status" value="4"/>
</dbReference>
<proteinExistence type="inferred from homology"/>
<evidence type="ECO:0000256" key="2">
    <source>
        <dbReference type="ARBA" id="ARBA00022980"/>
    </source>
</evidence>
<dbReference type="InterPro" id="IPR003029">
    <property type="entry name" value="S1_domain"/>
</dbReference>
<evidence type="ECO:0000256" key="3">
    <source>
        <dbReference type="ARBA" id="ARBA00023274"/>
    </source>
</evidence>
<dbReference type="InterPro" id="IPR035104">
    <property type="entry name" value="Ribosomal_protein_S1-like"/>
</dbReference>
<keyword evidence="2" id="KW-0689">Ribosomal protein</keyword>
<feature type="domain" description="S1 motif" evidence="5">
    <location>
        <begin position="126"/>
        <end position="200"/>
    </location>
</feature>
<name>A0A7C1FRQ5_9CHLR</name>
<dbReference type="PRINTS" id="PR00681">
    <property type="entry name" value="RIBOSOMALS1"/>
</dbReference>
<dbReference type="SMART" id="SM00316">
    <property type="entry name" value="S1"/>
    <property type="match status" value="4"/>
</dbReference>
<accession>A0A7C1FRQ5</accession>
<reference evidence="6" key="1">
    <citation type="journal article" date="2020" name="mSystems">
        <title>Genome- and Community-Level Interaction Insights into Carbon Utilization and Element Cycling Functions of Hydrothermarchaeota in Hydrothermal Sediment.</title>
        <authorList>
            <person name="Zhou Z."/>
            <person name="Liu Y."/>
            <person name="Xu W."/>
            <person name="Pan J."/>
            <person name="Luo Z.H."/>
            <person name="Li M."/>
        </authorList>
    </citation>
    <scope>NUCLEOTIDE SEQUENCE [LARGE SCALE GENOMIC DNA]</scope>
    <source>
        <strain evidence="6">SpSt-289</strain>
    </source>
</reference>
<dbReference type="PANTHER" id="PTHR10724">
    <property type="entry name" value="30S RIBOSOMAL PROTEIN S1"/>
    <property type="match status" value="1"/>
</dbReference>
<keyword evidence="3" id="KW-0687">Ribonucleoprotein</keyword>
<evidence type="ECO:0000313" key="6">
    <source>
        <dbReference type="EMBL" id="HDX31620.1"/>
    </source>
</evidence>
<dbReference type="EMBL" id="DSMG01000086">
    <property type="protein sequence ID" value="HDX31620.1"/>
    <property type="molecule type" value="Genomic_DNA"/>
</dbReference>
<evidence type="ECO:0000256" key="4">
    <source>
        <dbReference type="SAM" id="MobiDB-lite"/>
    </source>
</evidence>
<dbReference type="PANTHER" id="PTHR10724:SF7">
    <property type="entry name" value="SMALL RIBOSOMAL SUBUNIT PROTEIN BS1C"/>
    <property type="match status" value="1"/>
</dbReference>
<dbReference type="GO" id="GO:0003729">
    <property type="term" value="F:mRNA binding"/>
    <property type="evidence" value="ECO:0007669"/>
    <property type="project" value="TreeGrafter"/>
</dbReference>
<protein>
    <submittedName>
        <fullName evidence="6">S1 RNA-binding domain-containing protein</fullName>
    </submittedName>
</protein>
<dbReference type="InterPro" id="IPR012340">
    <property type="entry name" value="NA-bd_OB-fold"/>
</dbReference>
<dbReference type="PROSITE" id="PS50126">
    <property type="entry name" value="S1"/>
    <property type="match status" value="4"/>
</dbReference>
<dbReference type="Gene3D" id="2.40.50.140">
    <property type="entry name" value="Nucleic acid-binding proteins"/>
    <property type="match status" value="4"/>
</dbReference>
<sequence length="428" mass="47242">MSNLQAASNGGQNWMNGSGAHDHPMAAWLDEIDRTIQEPVAGEIRTGVIVDKRPHEILVDIGFKSEGVVSGRELERLGEVLASLNVGDEVPVYVLREDREGTLQLSISRALAEKDWERAEALMQNQEIFECPVDAYNRGGVIVRLGQVRGFVPASQLVSAPASTGEEDADNRYASLMGEKLKLKVIDIDRKRNRLILSERLAMREWRRQQKEQLLDTLQEGAVLEGVISSIADFGAFVDLGGADGLIHLSELSWNRVTHPSEVVNIGDRVNVQIISIDNERRRIGLSLRRLTPQPWEVIDNTYQVGQIVKGRITKLVNFGAFARLVDTGIEGLIHISELADRRVTHPKEVVSEGEVYDLRIIRIEGDKRRLGLSLKQAQPEPEVDWQIAPSAEQGKSGIEANVSAGEAPAATNSESMGESSMLAEVTE</sequence>
<dbReference type="CDD" id="cd04465">
    <property type="entry name" value="S1_RPS1_repeat_ec2_hs2"/>
    <property type="match status" value="1"/>
</dbReference>
<dbReference type="SUPFAM" id="SSF50249">
    <property type="entry name" value="Nucleic acid-binding proteins"/>
    <property type="match status" value="4"/>
</dbReference>
<dbReference type="GO" id="GO:0006412">
    <property type="term" value="P:translation"/>
    <property type="evidence" value="ECO:0007669"/>
    <property type="project" value="TreeGrafter"/>
</dbReference>
<dbReference type="GO" id="GO:0003735">
    <property type="term" value="F:structural constituent of ribosome"/>
    <property type="evidence" value="ECO:0007669"/>
    <property type="project" value="TreeGrafter"/>
</dbReference>
<feature type="domain" description="S1 motif" evidence="5">
    <location>
        <begin position="306"/>
        <end position="376"/>
    </location>
</feature>